<dbReference type="AlphaFoldDB" id="A0A7S4NR13"/>
<evidence type="ECO:0000256" key="2">
    <source>
        <dbReference type="SAM" id="SignalP"/>
    </source>
</evidence>
<dbReference type="EMBL" id="HBKN01021838">
    <property type="protein sequence ID" value="CAE2303206.1"/>
    <property type="molecule type" value="Transcribed_RNA"/>
</dbReference>
<feature type="chain" id="PRO_5031026065" evidence="2">
    <location>
        <begin position="25"/>
        <end position="354"/>
    </location>
</feature>
<keyword evidence="1" id="KW-0175">Coiled coil</keyword>
<sequence length="354" mass="40174">MANSPSRTPLIVLPVLTVIVLCLALVAIASRQDATALFSSNVDEEVSRLANIPWLSKEGREDERARKIAQEKREAQERRKQMLKVSEKMERLQLLRAEKAVGMKLKAQRDSYITKAKVRQTMADNIQEHSSKLKHAAHLIEHKEQRLSQSKYQPLQLNLDKMQQMLLTAKELLSDDKASLHAREKKVLVLEQRHAAQKAAQEGDLGSLRKAEALLPDLKDIAAGERAQVKADRRRMEQISAEVSKISKSIKEVRGQMDREKKDEETLMDVSSRENAIAQLISDKAQYFDDLAAVDAAKLRYNKVLELLHERHSDHKQAKQSLAAISNNIQDWKRKEARDVASLKSAARALRAQH</sequence>
<evidence type="ECO:0000256" key="1">
    <source>
        <dbReference type="SAM" id="Coils"/>
    </source>
</evidence>
<feature type="coiled-coil region" evidence="1">
    <location>
        <begin position="65"/>
        <end position="92"/>
    </location>
</feature>
<proteinExistence type="predicted"/>
<keyword evidence="2" id="KW-0732">Signal</keyword>
<name>A0A7S4NR13_GUITH</name>
<organism evidence="3">
    <name type="scientific">Guillardia theta</name>
    <name type="common">Cryptophyte</name>
    <name type="synonym">Cryptomonas phi</name>
    <dbReference type="NCBI Taxonomy" id="55529"/>
    <lineage>
        <taxon>Eukaryota</taxon>
        <taxon>Cryptophyceae</taxon>
        <taxon>Pyrenomonadales</taxon>
        <taxon>Geminigeraceae</taxon>
        <taxon>Guillardia</taxon>
    </lineage>
</organism>
<reference evidence="3" key="1">
    <citation type="submission" date="2021-01" db="EMBL/GenBank/DDBJ databases">
        <authorList>
            <person name="Corre E."/>
            <person name="Pelletier E."/>
            <person name="Niang G."/>
            <person name="Scheremetjew M."/>
            <person name="Finn R."/>
            <person name="Kale V."/>
            <person name="Holt S."/>
            <person name="Cochrane G."/>
            <person name="Meng A."/>
            <person name="Brown T."/>
            <person name="Cohen L."/>
        </authorList>
    </citation>
    <scope>NUCLEOTIDE SEQUENCE</scope>
    <source>
        <strain evidence="3">CCMP 2712</strain>
    </source>
</reference>
<feature type="signal peptide" evidence="2">
    <location>
        <begin position="1"/>
        <end position="24"/>
    </location>
</feature>
<evidence type="ECO:0000313" key="3">
    <source>
        <dbReference type="EMBL" id="CAE2303206.1"/>
    </source>
</evidence>
<protein>
    <submittedName>
        <fullName evidence="3">Uncharacterized protein</fullName>
    </submittedName>
</protein>
<gene>
    <name evidence="3" type="ORF">GTHE00462_LOCUS17132</name>
</gene>
<accession>A0A7S4NR13</accession>